<dbReference type="Pfam" id="PF20432">
    <property type="entry name" value="Xre-like-HTH"/>
    <property type="match status" value="1"/>
</dbReference>
<feature type="domain" description="Antitoxin Xre-like helix-turn-helix" evidence="2">
    <location>
        <begin position="11"/>
        <end position="64"/>
    </location>
</feature>
<feature type="domain" description="Antitoxin Xre/MbcA/ParS-like toxin-binding" evidence="1">
    <location>
        <begin position="73"/>
        <end position="120"/>
    </location>
</feature>
<dbReference type="Proteomes" id="UP000501802">
    <property type="component" value="Chromosome"/>
</dbReference>
<evidence type="ECO:0000259" key="1">
    <source>
        <dbReference type="Pfam" id="PF09722"/>
    </source>
</evidence>
<dbReference type="InterPro" id="IPR024467">
    <property type="entry name" value="Xre/MbcA/ParS-like_toxin-bd"/>
</dbReference>
<dbReference type="NCBIfam" id="TIGR02293">
    <property type="entry name" value="TAS_TIGR02293"/>
    <property type="match status" value="1"/>
</dbReference>
<gene>
    <name evidence="3" type="ORF">G8759_25310</name>
</gene>
<dbReference type="AlphaFoldDB" id="A0A6G9B0I1"/>
<dbReference type="GO" id="GO:0003677">
    <property type="term" value="F:DNA binding"/>
    <property type="evidence" value="ECO:0007669"/>
    <property type="project" value="InterPro"/>
</dbReference>
<organism evidence="3 4">
    <name type="scientific">Spirosoma aureum</name>
    <dbReference type="NCBI Taxonomy" id="2692134"/>
    <lineage>
        <taxon>Bacteria</taxon>
        <taxon>Pseudomonadati</taxon>
        <taxon>Bacteroidota</taxon>
        <taxon>Cytophagia</taxon>
        <taxon>Cytophagales</taxon>
        <taxon>Cytophagaceae</taxon>
        <taxon>Spirosoma</taxon>
    </lineage>
</organism>
<name>A0A6G9B0I1_9BACT</name>
<reference evidence="3 4" key="1">
    <citation type="submission" date="2020-03" db="EMBL/GenBank/DDBJ databases">
        <authorList>
            <person name="Kim M.K."/>
        </authorList>
    </citation>
    <scope>NUCLEOTIDE SEQUENCE [LARGE SCALE GENOMIC DNA]</scope>
    <source>
        <strain evidence="3 4">BT328</strain>
    </source>
</reference>
<dbReference type="EMBL" id="CP050063">
    <property type="protein sequence ID" value="QIP17953.1"/>
    <property type="molecule type" value="Genomic_DNA"/>
</dbReference>
<dbReference type="InterPro" id="IPR011979">
    <property type="entry name" value="Antitox_Xre"/>
</dbReference>
<evidence type="ECO:0000259" key="2">
    <source>
        <dbReference type="Pfam" id="PF20432"/>
    </source>
</evidence>
<sequence length="123" mass="13987">MPAPDDDHIKRDQLPLSMAEDLADVLDLTDKEMATILTISIRTYHRLKQKGLLNPVASERLLMLKDLAEYGLEVFEDQSNFNEWLRFPLQELSNNSPLNLLDTATGIARIKTILGRIDYGVFS</sequence>
<evidence type="ECO:0000313" key="3">
    <source>
        <dbReference type="EMBL" id="QIP17953.1"/>
    </source>
</evidence>
<evidence type="ECO:0000313" key="4">
    <source>
        <dbReference type="Proteomes" id="UP000501802"/>
    </source>
</evidence>
<dbReference type="KEGG" id="spib:G8759_25310"/>
<accession>A0A6G9B0I1</accession>
<dbReference type="Pfam" id="PF09722">
    <property type="entry name" value="Xre_MbcA_ParS_C"/>
    <property type="match status" value="1"/>
</dbReference>
<protein>
    <submittedName>
        <fullName evidence="3">DUF2384 domain-containing protein</fullName>
    </submittedName>
</protein>
<dbReference type="InterPro" id="IPR046847">
    <property type="entry name" value="Xre-like_HTH"/>
</dbReference>
<proteinExistence type="predicted"/>
<keyword evidence="4" id="KW-1185">Reference proteome</keyword>